<evidence type="ECO:0000313" key="2">
    <source>
        <dbReference type="Proteomes" id="UP000001055"/>
    </source>
</evidence>
<organism evidence="1 2">
    <name type="scientific">Phaeosphaeria nodorum (strain SN15 / ATCC MYA-4574 / FGSC 10173)</name>
    <name type="common">Glume blotch fungus</name>
    <name type="synonym">Parastagonospora nodorum</name>
    <dbReference type="NCBI Taxonomy" id="321614"/>
    <lineage>
        <taxon>Eukaryota</taxon>
        <taxon>Fungi</taxon>
        <taxon>Dikarya</taxon>
        <taxon>Ascomycota</taxon>
        <taxon>Pezizomycotina</taxon>
        <taxon>Dothideomycetes</taxon>
        <taxon>Pleosporomycetidae</taxon>
        <taxon>Pleosporales</taxon>
        <taxon>Pleosporineae</taxon>
        <taxon>Phaeosphaeriaceae</taxon>
        <taxon>Parastagonospora</taxon>
    </lineage>
</organism>
<dbReference type="AlphaFoldDB" id="Q0TVI8"/>
<reference evidence="2" key="1">
    <citation type="journal article" date="2007" name="Plant Cell">
        <title>Dothideomycete-plant interactions illuminated by genome sequencing and EST analysis of the wheat pathogen Stagonospora nodorum.</title>
        <authorList>
            <person name="Hane J.K."/>
            <person name="Lowe R.G."/>
            <person name="Solomon P.S."/>
            <person name="Tan K.C."/>
            <person name="Schoch C.L."/>
            <person name="Spatafora J.W."/>
            <person name="Crous P.W."/>
            <person name="Kodira C."/>
            <person name="Birren B.W."/>
            <person name="Galagan J.E."/>
            <person name="Torriani S.F."/>
            <person name="McDonald B.A."/>
            <person name="Oliver R.P."/>
        </authorList>
    </citation>
    <scope>NUCLEOTIDE SEQUENCE [LARGE SCALE GENOMIC DNA]</scope>
    <source>
        <strain evidence="2">SN15 / ATCC MYA-4574 / FGSC 10173</strain>
    </source>
</reference>
<dbReference type="eggNOG" id="ENOG502RHZI">
    <property type="taxonomic scope" value="Eukaryota"/>
</dbReference>
<dbReference type="InParanoid" id="Q0TVI8"/>
<dbReference type="HOGENOM" id="CLU_1267302_0_0_1"/>
<sequence>MADTAIERLRTGKQAVAVTEVEHHLADLLGPTFSVRELKLDTPKPKKVAPSGRKRFTEEQLARIPHGDTRWPASGEEWSTPLILRYKDQGKHADVLYHLIHQNNAPEAREWLQQIEITTAEAMDRLPGKTLPMARIMNALNKKKLRPLSDGKRGKIWLLDEFSEAVWGSMKLLMAEMGAIRMMSEWEIFEAFGLCIKENNGDILLISRKFDENSRGSG</sequence>
<dbReference type="EMBL" id="CH445372">
    <property type="protein sequence ID" value="EAT76174.1"/>
    <property type="molecule type" value="Genomic_DNA"/>
</dbReference>
<protein>
    <submittedName>
        <fullName evidence="1">Uncharacterized protein</fullName>
    </submittedName>
</protein>
<accession>Q0TVI8</accession>
<name>Q0TVI8_PHANO</name>
<gene>
    <name evidence="1" type="ORF">SNOG_16476</name>
</gene>
<dbReference type="GeneID" id="5983522"/>
<dbReference type="VEuPathDB" id="FungiDB:JI435_164760"/>
<dbReference type="KEGG" id="pno:SNOG_16476"/>
<evidence type="ECO:0000313" key="1">
    <source>
        <dbReference type="EMBL" id="EAT76174.1"/>
    </source>
</evidence>
<dbReference type="Proteomes" id="UP000001055">
    <property type="component" value="Unassembled WGS sequence"/>
</dbReference>
<dbReference type="OMA" id="AGWKEEN"/>
<proteinExistence type="predicted"/>
<dbReference type="RefSeq" id="XP_001806590.1">
    <property type="nucleotide sequence ID" value="XM_001806538.1"/>
</dbReference>